<evidence type="ECO:0008006" key="5">
    <source>
        <dbReference type="Google" id="ProtNLM"/>
    </source>
</evidence>
<reference evidence="4" key="1">
    <citation type="submission" date="2017-05" db="EMBL/GenBank/DDBJ databases">
        <authorList>
            <person name="Sharma S."/>
            <person name="Sidhu C."/>
            <person name="Pinnaka A.K."/>
        </authorList>
    </citation>
    <scope>NUCLEOTIDE SEQUENCE [LARGE SCALE GENOMIC DNA]</scope>
    <source>
        <strain evidence="4">AK93</strain>
    </source>
</reference>
<accession>A0A3E0WJQ4</accession>
<dbReference type="EMBL" id="NFZW01000026">
    <property type="protein sequence ID" value="RFA32689.1"/>
    <property type="molecule type" value="Genomic_DNA"/>
</dbReference>
<evidence type="ECO:0000256" key="1">
    <source>
        <dbReference type="ARBA" id="ARBA00007613"/>
    </source>
</evidence>
<organism evidence="3 4">
    <name type="scientific">Alkalilimnicola ehrlichii</name>
    <dbReference type="NCBI Taxonomy" id="351052"/>
    <lineage>
        <taxon>Bacteria</taxon>
        <taxon>Pseudomonadati</taxon>
        <taxon>Pseudomonadota</taxon>
        <taxon>Gammaproteobacteria</taxon>
        <taxon>Chromatiales</taxon>
        <taxon>Ectothiorhodospiraceae</taxon>
        <taxon>Alkalilimnicola</taxon>
    </lineage>
</organism>
<dbReference type="OrthoDB" id="9791261at2"/>
<dbReference type="PANTHER" id="PTHR30203:SF24">
    <property type="entry name" value="BLR4935 PROTEIN"/>
    <property type="match status" value="1"/>
</dbReference>
<comment type="similarity">
    <text evidence="1">Belongs to the outer membrane factor (OMF) (TC 1.B.17) family.</text>
</comment>
<dbReference type="GO" id="GO:0015562">
    <property type="term" value="F:efflux transmembrane transporter activity"/>
    <property type="evidence" value="ECO:0007669"/>
    <property type="project" value="InterPro"/>
</dbReference>
<name>A0A3E0WJQ4_9GAMM</name>
<evidence type="ECO:0000313" key="3">
    <source>
        <dbReference type="EMBL" id="RFA32689.1"/>
    </source>
</evidence>
<proteinExistence type="inferred from homology"/>
<comment type="caution">
    <text evidence="3">The sequence shown here is derived from an EMBL/GenBank/DDBJ whole genome shotgun (WGS) entry which is preliminary data.</text>
</comment>
<dbReference type="AlphaFoldDB" id="A0A3E0WJQ4"/>
<dbReference type="SUPFAM" id="SSF56954">
    <property type="entry name" value="Outer membrane efflux proteins (OEP)"/>
    <property type="match status" value="1"/>
</dbReference>
<evidence type="ECO:0000313" key="4">
    <source>
        <dbReference type="Proteomes" id="UP000256763"/>
    </source>
</evidence>
<dbReference type="PANTHER" id="PTHR30203">
    <property type="entry name" value="OUTER MEMBRANE CATION EFFLUX PROTEIN"/>
    <property type="match status" value="1"/>
</dbReference>
<keyword evidence="2" id="KW-0175">Coiled coil</keyword>
<protein>
    <recommendedName>
        <fullName evidence="5">Outer membrane efflux protein</fullName>
    </recommendedName>
</protein>
<sequence>MRKKYLSDRARRVRPVVLIASLALAVPIVAAAESWSLERSVARAVDVSPAYAASRAAVLARQGDLAEAGRWPNPAVEITLGDGLGRELGAADWRGQEYAVSQTVPLGGRLREQRRAVARDLAATQAQADAAALDVEYAAASAFHQLQWAREQVLLAQAQRERTREFRRIGQRRAAAGDLSSREELRLELLAAEAEAALEDATREVSAARLRLLALLDLPAEHAFEPRPLTRPASPPTLDELLERQREHPAARIARERFEAASARRAEARAARLPDLELRVTREEEVFDGRRQAAYSVGLQVELPLWRSGLGRLEASSGEVLRTQEELRLTQRDRHTALAESHGQLARLLERSARHQSAVLERSQQVLTLTEQGYAAGELALAELIDAAQANWGAARQQLDLLLQANLHEAQLRHAAGLRLTTH</sequence>
<dbReference type="InterPro" id="IPR010131">
    <property type="entry name" value="MdtP/NodT-like"/>
</dbReference>
<dbReference type="Proteomes" id="UP000256763">
    <property type="component" value="Unassembled WGS sequence"/>
</dbReference>
<dbReference type="Pfam" id="PF02321">
    <property type="entry name" value="OEP"/>
    <property type="match status" value="1"/>
</dbReference>
<dbReference type="Gene3D" id="1.20.1600.10">
    <property type="entry name" value="Outer membrane efflux proteins (OEP)"/>
    <property type="match status" value="1"/>
</dbReference>
<evidence type="ECO:0000256" key="2">
    <source>
        <dbReference type="SAM" id="Coils"/>
    </source>
</evidence>
<keyword evidence="4" id="KW-1185">Reference proteome</keyword>
<feature type="coiled-coil region" evidence="2">
    <location>
        <begin position="184"/>
        <end position="211"/>
    </location>
</feature>
<dbReference type="InterPro" id="IPR003423">
    <property type="entry name" value="OMP_efflux"/>
</dbReference>
<gene>
    <name evidence="3" type="ORF">CAL65_18975</name>
</gene>
<dbReference type="RefSeq" id="WP_116303718.1">
    <property type="nucleotide sequence ID" value="NZ_NFZV01000027.1"/>
</dbReference>